<gene>
    <name evidence="4" type="ORF">JYU34_009382</name>
</gene>
<reference evidence="4 5" key="1">
    <citation type="submission" date="2021-06" db="EMBL/GenBank/DDBJ databases">
        <title>A haploid diamondback moth (Plutella xylostella L.) genome assembly resolves 31 chromosomes and identifies a diamide resistance mutation.</title>
        <authorList>
            <person name="Ward C.M."/>
            <person name="Perry K.D."/>
            <person name="Baker G."/>
            <person name="Powis K."/>
            <person name="Heckel D.G."/>
            <person name="Baxter S.W."/>
        </authorList>
    </citation>
    <scope>NUCLEOTIDE SEQUENCE [LARGE SCALE GENOMIC DNA]</scope>
    <source>
        <strain evidence="4 5">LV</strain>
        <tissue evidence="4">Single pupa</tissue>
    </source>
</reference>
<dbReference type="Gene3D" id="3.40.50.300">
    <property type="entry name" value="P-loop containing nucleotide triphosphate hydrolases"/>
    <property type="match status" value="1"/>
</dbReference>
<evidence type="ECO:0000313" key="4">
    <source>
        <dbReference type="EMBL" id="KAG7305320.1"/>
    </source>
</evidence>
<sequence length="342" mass="38839">MICSGCQTESKAVNYYTCSNSTCKDVYCSTCSKTPTLSASRLRSWICPSCCAKSKKAGDYTNSPIRPISNNSISNVTTRNKSAAPPREDDETAEKIYDSTDLAEFKKEIKDMLSSWMNKQSSERVEIKSSLNSIESSLSFLSAQYDDLLKKMENIEKEKAKDKEYIILLENKVEELQKTQRKCSVELKNVPKLNGETKDTLVNMVTSLSKSLNIDMQPRDIKDVFRTASKGDKMPIVVELSSYIQKTNLTKAAKSYNIHNKNNKLSTNNLGLKCSETAIYVSDHLTQKGSRLFYLARELVKAKNYKFCWTNLGSVYIRKDENSPIIKIINESQVQRMYENEK</sequence>
<feature type="region of interest" description="Disordered" evidence="2">
    <location>
        <begin position="70"/>
        <end position="93"/>
    </location>
</feature>
<comment type="caution">
    <text evidence="4">The sequence shown here is derived from an EMBL/GenBank/DDBJ whole genome shotgun (WGS) entry which is preliminary data.</text>
</comment>
<evidence type="ECO:0000256" key="1">
    <source>
        <dbReference type="SAM" id="Coils"/>
    </source>
</evidence>
<keyword evidence="1" id="KW-0175">Coiled coil</keyword>
<protein>
    <recommendedName>
        <fullName evidence="3">FP protein C-terminal domain-containing protein</fullName>
    </recommendedName>
</protein>
<evidence type="ECO:0000313" key="5">
    <source>
        <dbReference type="Proteomes" id="UP000823941"/>
    </source>
</evidence>
<proteinExistence type="predicted"/>
<keyword evidence="5" id="KW-1185">Reference proteome</keyword>
<evidence type="ECO:0000259" key="3">
    <source>
        <dbReference type="Pfam" id="PF25298"/>
    </source>
</evidence>
<organism evidence="4 5">
    <name type="scientific">Plutella xylostella</name>
    <name type="common">Diamondback moth</name>
    <name type="synonym">Plutella maculipennis</name>
    <dbReference type="NCBI Taxonomy" id="51655"/>
    <lineage>
        <taxon>Eukaryota</taxon>
        <taxon>Metazoa</taxon>
        <taxon>Ecdysozoa</taxon>
        <taxon>Arthropoda</taxon>
        <taxon>Hexapoda</taxon>
        <taxon>Insecta</taxon>
        <taxon>Pterygota</taxon>
        <taxon>Neoptera</taxon>
        <taxon>Endopterygota</taxon>
        <taxon>Lepidoptera</taxon>
        <taxon>Glossata</taxon>
        <taxon>Ditrysia</taxon>
        <taxon>Yponomeutoidea</taxon>
        <taxon>Plutellidae</taxon>
        <taxon>Plutella</taxon>
    </lineage>
</organism>
<dbReference type="Pfam" id="PF25298">
    <property type="entry name" value="Baculo_FP_2nd"/>
    <property type="match status" value="1"/>
</dbReference>
<dbReference type="InterPro" id="IPR027417">
    <property type="entry name" value="P-loop_NTPase"/>
</dbReference>
<dbReference type="InterPro" id="IPR057251">
    <property type="entry name" value="FP_C"/>
</dbReference>
<feature type="domain" description="FP protein C-terminal" evidence="3">
    <location>
        <begin position="286"/>
        <end position="337"/>
    </location>
</feature>
<accession>A0ABQ7QJB3</accession>
<evidence type="ECO:0000256" key="2">
    <source>
        <dbReference type="SAM" id="MobiDB-lite"/>
    </source>
</evidence>
<feature type="coiled-coil region" evidence="1">
    <location>
        <begin position="138"/>
        <end position="172"/>
    </location>
</feature>
<dbReference type="EMBL" id="JAHIBW010000013">
    <property type="protein sequence ID" value="KAG7305320.1"/>
    <property type="molecule type" value="Genomic_DNA"/>
</dbReference>
<name>A0ABQ7QJB3_PLUXY</name>
<dbReference type="Proteomes" id="UP000823941">
    <property type="component" value="Chromosome 13"/>
</dbReference>